<organism evidence="1 2">
    <name type="scientific">Daphnia magna</name>
    <dbReference type="NCBI Taxonomy" id="35525"/>
    <lineage>
        <taxon>Eukaryota</taxon>
        <taxon>Metazoa</taxon>
        <taxon>Ecdysozoa</taxon>
        <taxon>Arthropoda</taxon>
        <taxon>Crustacea</taxon>
        <taxon>Branchiopoda</taxon>
        <taxon>Diplostraca</taxon>
        <taxon>Cladocera</taxon>
        <taxon>Anomopoda</taxon>
        <taxon>Daphniidae</taxon>
        <taxon>Daphnia</taxon>
    </lineage>
</organism>
<reference evidence="1 2" key="1">
    <citation type="journal article" date="2023" name="Nucleic Acids Res.">
        <title>The hologenome of Daphnia magna reveals possible DNA methylation and microbiome-mediated evolution of the host genome.</title>
        <authorList>
            <person name="Chaturvedi A."/>
            <person name="Li X."/>
            <person name="Dhandapani V."/>
            <person name="Marshall H."/>
            <person name="Kissane S."/>
            <person name="Cuenca-Cambronero M."/>
            <person name="Asole G."/>
            <person name="Calvet F."/>
            <person name="Ruiz-Romero M."/>
            <person name="Marangio P."/>
            <person name="Guigo R."/>
            <person name="Rago D."/>
            <person name="Mirbahai L."/>
            <person name="Eastwood N."/>
            <person name="Colbourne J.K."/>
            <person name="Zhou J."/>
            <person name="Mallon E."/>
            <person name="Orsini L."/>
        </authorList>
    </citation>
    <scope>NUCLEOTIDE SEQUENCE [LARGE SCALE GENOMIC DNA]</scope>
    <source>
        <strain evidence="1">LRV0_1</strain>
    </source>
</reference>
<dbReference type="Proteomes" id="UP001234178">
    <property type="component" value="Unassembled WGS sequence"/>
</dbReference>
<sequence>MSINSVSIRMAEASSTVSTGHQENQMVLNGQHANHLKAQPPLKMLDPLEVYAQTKLLVFHSLSVVPATICKRSKAMHVTRLPVIQEIKWRYLGQQVRRGDVERSRPEC</sequence>
<name>A0ABQ9ZVJ5_9CRUS</name>
<dbReference type="EMBL" id="JAOYFB010000005">
    <property type="protein sequence ID" value="KAK4016554.1"/>
    <property type="molecule type" value="Genomic_DNA"/>
</dbReference>
<proteinExistence type="predicted"/>
<evidence type="ECO:0000313" key="2">
    <source>
        <dbReference type="Proteomes" id="UP001234178"/>
    </source>
</evidence>
<keyword evidence="2" id="KW-1185">Reference proteome</keyword>
<gene>
    <name evidence="1" type="ORF">OUZ56_031511</name>
</gene>
<protein>
    <submittedName>
        <fullName evidence="1">Uncharacterized protein</fullName>
    </submittedName>
</protein>
<evidence type="ECO:0000313" key="1">
    <source>
        <dbReference type="EMBL" id="KAK4016554.1"/>
    </source>
</evidence>
<accession>A0ABQ9ZVJ5</accession>
<comment type="caution">
    <text evidence="1">The sequence shown here is derived from an EMBL/GenBank/DDBJ whole genome shotgun (WGS) entry which is preliminary data.</text>
</comment>